<protein>
    <submittedName>
        <fullName evidence="4">NADPH:quinone reductase</fullName>
    </submittedName>
</protein>
<dbReference type="Gene3D" id="3.40.50.720">
    <property type="entry name" value="NAD(P)-binding Rossmann-like Domain"/>
    <property type="match status" value="1"/>
</dbReference>
<gene>
    <name evidence="4" type="ORF">SAMN05421688_3476</name>
</gene>
<dbReference type="GO" id="GO:0016651">
    <property type="term" value="F:oxidoreductase activity, acting on NAD(P)H"/>
    <property type="evidence" value="ECO:0007669"/>
    <property type="project" value="TreeGrafter"/>
</dbReference>
<dbReference type="STRING" id="871651.SAMN05421688_3476"/>
<accession>A0A1I0YXZ4</accession>
<dbReference type="InterPro" id="IPR036291">
    <property type="entry name" value="NAD(P)-bd_dom_sf"/>
</dbReference>
<dbReference type="Proteomes" id="UP000198796">
    <property type="component" value="Unassembled WGS sequence"/>
</dbReference>
<keyword evidence="5" id="KW-1185">Reference proteome</keyword>
<dbReference type="RefSeq" id="WP_092066983.1">
    <property type="nucleotide sequence ID" value="NZ_FOJU01000009.1"/>
</dbReference>
<organism evidence="4 5">
    <name type="scientific">Poseidonocella pacifica</name>
    <dbReference type="NCBI Taxonomy" id="871651"/>
    <lineage>
        <taxon>Bacteria</taxon>
        <taxon>Pseudomonadati</taxon>
        <taxon>Pseudomonadota</taxon>
        <taxon>Alphaproteobacteria</taxon>
        <taxon>Rhodobacterales</taxon>
        <taxon>Roseobacteraceae</taxon>
        <taxon>Poseidonocella</taxon>
    </lineage>
</organism>
<dbReference type="SMART" id="SM00829">
    <property type="entry name" value="PKS_ER"/>
    <property type="match status" value="1"/>
</dbReference>
<dbReference type="InterPro" id="IPR020843">
    <property type="entry name" value="ER"/>
</dbReference>
<dbReference type="SUPFAM" id="SSF50129">
    <property type="entry name" value="GroES-like"/>
    <property type="match status" value="1"/>
</dbReference>
<evidence type="ECO:0000313" key="4">
    <source>
        <dbReference type="EMBL" id="SFB18245.1"/>
    </source>
</evidence>
<dbReference type="Gene3D" id="3.90.180.10">
    <property type="entry name" value="Medium-chain alcohol dehydrogenases, catalytic domain"/>
    <property type="match status" value="1"/>
</dbReference>
<dbReference type="SUPFAM" id="SSF51735">
    <property type="entry name" value="NAD(P)-binding Rossmann-fold domains"/>
    <property type="match status" value="1"/>
</dbReference>
<dbReference type="Pfam" id="PF08240">
    <property type="entry name" value="ADH_N"/>
    <property type="match status" value="1"/>
</dbReference>
<dbReference type="InterPro" id="IPR013154">
    <property type="entry name" value="ADH-like_N"/>
</dbReference>
<evidence type="ECO:0000256" key="1">
    <source>
        <dbReference type="ARBA" id="ARBA00022857"/>
    </source>
</evidence>
<keyword evidence="1" id="KW-0521">NADP</keyword>
<feature type="domain" description="Enoyl reductase (ER)" evidence="3">
    <location>
        <begin position="10"/>
        <end position="324"/>
    </location>
</feature>
<evidence type="ECO:0000313" key="5">
    <source>
        <dbReference type="Proteomes" id="UP000198796"/>
    </source>
</evidence>
<reference evidence="4 5" key="1">
    <citation type="submission" date="2016-10" db="EMBL/GenBank/DDBJ databases">
        <authorList>
            <person name="de Groot N.N."/>
        </authorList>
    </citation>
    <scope>NUCLEOTIDE SEQUENCE [LARGE SCALE GENOMIC DNA]</scope>
    <source>
        <strain evidence="4 5">DSM 29316</strain>
    </source>
</reference>
<dbReference type="AlphaFoldDB" id="A0A1I0YXZ4"/>
<dbReference type="PANTHER" id="PTHR48106:SF2">
    <property type="entry name" value="ZN2+-BINDING DEHYDROGENASE"/>
    <property type="match status" value="1"/>
</dbReference>
<name>A0A1I0YXZ4_9RHOB</name>
<dbReference type="EMBL" id="FOJU01000009">
    <property type="protein sequence ID" value="SFB18245.1"/>
    <property type="molecule type" value="Genomic_DNA"/>
</dbReference>
<dbReference type="Pfam" id="PF00107">
    <property type="entry name" value="ADH_zinc_N"/>
    <property type="match status" value="1"/>
</dbReference>
<proteinExistence type="predicted"/>
<dbReference type="GO" id="GO:0070402">
    <property type="term" value="F:NADPH binding"/>
    <property type="evidence" value="ECO:0007669"/>
    <property type="project" value="TreeGrafter"/>
</dbReference>
<evidence type="ECO:0000259" key="3">
    <source>
        <dbReference type="SMART" id="SM00829"/>
    </source>
</evidence>
<dbReference type="InterPro" id="IPR013149">
    <property type="entry name" value="ADH-like_C"/>
</dbReference>
<dbReference type="InterPro" id="IPR011032">
    <property type="entry name" value="GroES-like_sf"/>
</dbReference>
<dbReference type="PANTHER" id="PTHR48106">
    <property type="entry name" value="QUINONE OXIDOREDUCTASE PIG3-RELATED"/>
    <property type="match status" value="1"/>
</dbReference>
<evidence type="ECO:0000256" key="2">
    <source>
        <dbReference type="ARBA" id="ARBA00023002"/>
    </source>
</evidence>
<dbReference type="CDD" id="cd08292">
    <property type="entry name" value="ETR_like_2"/>
    <property type="match status" value="1"/>
</dbReference>
<sequence length="326" mass="34105">MKAAVHDTFGDPAEVLSAQEIETLNPGRGEVLIKTTLSPIHNHDLWTVRGNYGYKPELPGAIGGSEALGFVEKVGEGVDDTMIGKRVTVAGVHGSWAEYFTASADSVLPLPDAISDTVGAQLIAMPFSALSLLELLQAKEGDWVIQTAANGAVGKIMVTLAKARGIHLVNLVRRPEAKAELEALGIENVISTSDSDWVEAARALLGEKGAVSAIDSVGGEISADLVELLGVDGELVVFGTATGAPMPLSSGTIIMKHITIKGFWGARVSRDMPAEDRSRLISELVQLAASGDLMLDDGGSYSLEDISEAVTAALTPGRAGKVMLRP</sequence>
<dbReference type="OrthoDB" id="9788224at2"/>
<keyword evidence="2" id="KW-0560">Oxidoreductase</keyword>